<dbReference type="AlphaFoldDB" id="A0A397RSE6"/>
<protein>
    <submittedName>
        <fullName evidence="2">Uncharacterized protein</fullName>
    </submittedName>
</protein>
<keyword evidence="1" id="KW-1133">Transmembrane helix</keyword>
<reference evidence="2 3" key="1">
    <citation type="submission" date="2018-08" db="EMBL/GenBank/DDBJ databases">
        <title>Genomic Encyclopedia of Archaeal and Bacterial Type Strains, Phase II (KMG-II): from individual species to whole genera.</title>
        <authorList>
            <person name="Goeker M."/>
        </authorList>
    </citation>
    <scope>NUCLEOTIDE SEQUENCE [LARGE SCALE GENOMIC DNA]</scope>
    <source>
        <strain evidence="2 3">ATCC 27112</strain>
    </source>
</reference>
<comment type="caution">
    <text evidence="2">The sequence shown here is derived from an EMBL/GenBank/DDBJ whole genome shotgun (WGS) entry which is preliminary data.</text>
</comment>
<organism evidence="2 3">
    <name type="scientific">Anaeroplasma bactoclasticum</name>
    <dbReference type="NCBI Taxonomy" id="2088"/>
    <lineage>
        <taxon>Bacteria</taxon>
        <taxon>Bacillati</taxon>
        <taxon>Mycoplasmatota</taxon>
        <taxon>Mollicutes</taxon>
        <taxon>Anaeroplasmatales</taxon>
        <taxon>Anaeroplasmataceae</taxon>
        <taxon>Anaeroplasma</taxon>
    </lineage>
</organism>
<keyword evidence="1" id="KW-0812">Transmembrane</keyword>
<keyword evidence="1" id="KW-0472">Membrane</keyword>
<feature type="transmembrane region" description="Helical" evidence="1">
    <location>
        <begin position="98"/>
        <end position="117"/>
    </location>
</feature>
<gene>
    <name evidence="2" type="ORF">EI71_01304</name>
</gene>
<dbReference type="Proteomes" id="UP000266506">
    <property type="component" value="Unassembled WGS sequence"/>
</dbReference>
<feature type="transmembrane region" description="Helical" evidence="1">
    <location>
        <begin position="73"/>
        <end position="92"/>
    </location>
</feature>
<accession>A0A397RSE6</accession>
<sequence length="119" mass="13737">MKEFRLQLEKVFDFLGEIIAFLVIAIWAVYIIDTNFVFLPEVLRNIFAYVRYWGLLVLVAVEGFECTIKRNIIIRLIFYILLAVVVIFSFFPDTYNMLIAYVPGAVVPTTSTAGAFIHF</sequence>
<dbReference type="InParanoid" id="A0A397RSE6"/>
<proteinExistence type="predicted"/>
<evidence type="ECO:0000313" key="3">
    <source>
        <dbReference type="Proteomes" id="UP000266506"/>
    </source>
</evidence>
<feature type="transmembrane region" description="Helical" evidence="1">
    <location>
        <begin position="12"/>
        <end position="30"/>
    </location>
</feature>
<feature type="transmembrane region" description="Helical" evidence="1">
    <location>
        <begin position="42"/>
        <end position="61"/>
    </location>
</feature>
<name>A0A397RSE6_9MOLU</name>
<evidence type="ECO:0000313" key="2">
    <source>
        <dbReference type="EMBL" id="RIA75646.1"/>
    </source>
</evidence>
<evidence type="ECO:0000256" key="1">
    <source>
        <dbReference type="SAM" id="Phobius"/>
    </source>
</evidence>
<dbReference type="RefSeq" id="WP_119016433.1">
    <property type="nucleotide sequence ID" value="NZ_QXEV01000014.1"/>
</dbReference>
<dbReference type="EMBL" id="QXEV01000014">
    <property type="protein sequence ID" value="RIA75646.1"/>
    <property type="molecule type" value="Genomic_DNA"/>
</dbReference>
<keyword evidence="3" id="KW-1185">Reference proteome</keyword>